<proteinExistence type="predicted"/>
<evidence type="ECO:0000313" key="2">
    <source>
        <dbReference type="Proteomes" id="UP001621813"/>
    </source>
</evidence>
<accession>A0ABW8PLM6</accession>
<gene>
    <name evidence="1" type="ORF">V3Q77_03060</name>
</gene>
<protein>
    <submittedName>
        <fullName evidence="1">Uncharacterized protein</fullName>
    </submittedName>
</protein>
<evidence type="ECO:0000313" key="1">
    <source>
        <dbReference type="EMBL" id="MFK7048859.1"/>
    </source>
</evidence>
<dbReference type="RefSeq" id="WP_405322569.1">
    <property type="nucleotide sequence ID" value="NZ_JAZGZR010000005.1"/>
</dbReference>
<reference evidence="1 2" key="1">
    <citation type="submission" date="2024-02" db="EMBL/GenBank/DDBJ databases">
        <title>Comparative Genomic Analysis of Flavobacterium Species Causing Columnaris Disease of Freshwater Fish in Thailand: Insights into Virulence and Resistance Mechanisms.</title>
        <authorList>
            <person name="Nguyen D."/>
            <person name="Chokmangmeepisarn P."/>
            <person name="Khianchaikhan K."/>
            <person name="Morishita M."/>
            <person name="Bunnoy A."/>
            <person name="Rodkhum C."/>
        </authorList>
    </citation>
    <scope>NUCLEOTIDE SEQUENCE [LARGE SCALE GENOMIC DNA]</scope>
    <source>
        <strain evidence="1 2">KCRT2007</strain>
    </source>
</reference>
<comment type="caution">
    <text evidence="1">The sequence shown here is derived from an EMBL/GenBank/DDBJ whole genome shotgun (WGS) entry which is preliminary data.</text>
</comment>
<dbReference type="EMBL" id="JAZGZR010000005">
    <property type="protein sequence ID" value="MFK7048859.1"/>
    <property type="molecule type" value="Genomic_DNA"/>
</dbReference>
<keyword evidence="2" id="KW-1185">Reference proteome</keyword>
<dbReference type="Proteomes" id="UP001621813">
    <property type="component" value="Unassembled WGS sequence"/>
</dbReference>
<organism evidence="1 2">
    <name type="scientific">Flavobacterium davisii</name>
    <dbReference type="NCBI Taxonomy" id="2906077"/>
    <lineage>
        <taxon>Bacteria</taxon>
        <taxon>Pseudomonadati</taxon>
        <taxon>Bacteroidota</taxon>
        <taxon>Flavobacteriia</taxon>
        <taxon>Flavobacteriales</taxon>
        <taxon>Flavobacteriaceae</taxon>
        <taxon>Flavobacterium</taxon>
    </lineage>
</organism>
<sequence>MGKLTELNVKTLIIDYMEYPDIFVKKTIECKKTETYIGTGNPNSKILIVGKETATDVENKANKDELYVRFQNEMLQDFKENAIKWNLNIENLVNVDSLPNWIGGKDSPLTSNPLFPFKSLHSKELKEGQTWSKYQKLHDLIFLNDLSSVKDKEIDFHNNFFLTEMNSAPAKFTKDADKSGIPNRKKFFKESIFFQNFPVVILACSNYINGNEIEEIFSVKFDKQIGNDKQLFWTHYNTDKTKLVIHTRQLSTNVSDKLLIEIANEVKNFIK</sequence>
<name>A0ABW8PLM6_9FLAO</name>